<evidence type="ECO:0000256" key="1">
    <source>
        <dbReference type="ARBA" id="ARBA00007613"/>
    </source>
</evidence>
<dbReference type="PANTHER" id="PTHR30203">
    <property type="entry name" value="OUTER MEMBRANE CATION EFFLUX PROTEIN"/>
    <property type="match status" value="1"/>
</dbReference>
<gene>
    <name evidence="3" type="ORF">SAMN02745126_02483</name>
</gene>
<comment type="subcellular location">
    <subcellularLocation>
        <location evidence="2">Cell membrane</location>
        <topology evidence="2">Lipid-anchor</topology>
    </subcellularLocation>
</comment>
<dbReference type="InterPro" id="IPR003423">
    <property type="entry name" value="OMP_efflux"/>
</dbReference>
<dbReference type="InterPro" id="IPR010131">
    <property type="entry name" value="MdtP/NodT-like"/>
</dbReference>
<sequence>MRRPLALAAALSVAGCAVGPDYHEPELQTASSYEGVSLRAQDAPISVPLPTEADLSHWWTTLDDQQLHGLIDRALKTNLDLRIAASRVREARQQEIISGAAGLPQFNLSGAGVKLHSNSNIAAGIGGASPAAAAASSVAAASAASAAASSNTTPTSTNVTLYSAGFDASWEIDVFGGVRRSVEAARAGTQAAQWQARDAQVTLTAEIAADYLGLRATQARLAILRGEAKSQTDTLQIISARRQAGFVTELDVNQQQTLLASTTAQIPLLVAQIRVMEHAIAILMAEQPESLASELDPVRPLPPVPPQLPVGLPSDLLRRRPDVRAAERQLAAATAQEGVAIADLYPKFNLLGALSYSGNALGTLFSAGNFGQIGLASIMWPIFKGGQIRANIKAKQEEEQQAYLSYQKTILGAVKDVEDALVRYVTEQQRLQSLEKAVAFGRSSLAIAIQQYQGGLVTYVDVLSAQSNYLSAQDQLAQSHQALATDLVSLYKALGGGWT</sequence>
<dbReference type="PROSITE" id="PS51257">
    <property type="entry name" value="PROKAR_LIPOPROTEIN"/>
    <property type="match status" value="1"/>
</dbReference>
<keyword evidence="2" id="KW-0472">Membrane</keyword>
<dbReference type="SUPFAM" id="SSF56954">
    <property type="entry name" value="Outer membrane efflux proteins (OEP)"/>
    <property type="match status" value="1"/>
</dbReference>
<keyword evidence="2" id="KW-0812">Transmembrane</keyword>
<evidence type="ECO:0000313" key="4">
    <source>
        <dbReference type="Proteomes" id="UP000190092"/>
    </source>
</evidence>
<keyword evidence="2 3" id="KW-0449">Lipoprotein</keyword>
<keyword evidence="2" id="KW-0564">Palmitate</keyword>
<keyword evidence="4" id="KW-1185">Reference proteome</keyword>
<dbReference type="EMBL" id="FUWJ01000002">
    <property type="protein sequence ID" value="SJZ83392.1"/>
    <property type="molecule type" value="Genomic_DNA"/>
</dbReference>
<name>A0A1T4NWH0_9HYPH</name>
<dbReference type="Pfam" id="PF02321">
    <property type="entry name" value="OEP"/>
    <property type="match status" value="2"/>
</dbReference>
<evidence type="ECO:0000256" key="2">
    <source>
        <dbReference type="RuleBase" id="RU362097"/>
    </source>
</evidence>
<dbReference type="RefSeq" id="WP_085934160.1">
    <property type="nucleotide sequence ID" value="NZ_FUWJ01000002.1"/>
</dbReference>
<dbReference type="STRING" id="225324.SAMN02745126_02483"/>
<dbReference type="Gene3D" id="2.20.200.10">
    <property type="entry name" value="Outer membrane efflux proteins (OEP)"/>
    <property type="match status" value="1"/>
</dbReference>
<dbReference type="NCBIfam" id="TIGR01845">
    <property type="entry name" value="outer_NodT"/>
    <property type="match status" value="1"/>
</dbReference>
<dbReference type="GO" id="GO:0015562">
    <property type="term" value="F:efflux transmembrane transporter activity"/>
    <property type="evidence" value="ECO:0007669"/>
    <property type="project" value="InterPro"/>
</dbReference>
<dbReference type="AlphaFoldDB" id="A0A1T4NWH0"/>
<protein>
    <submittedName>
        <fullName evidence="3">Efflux transporter, outer membrane factor (OMF) lipoprotein, NodT family</fullName>
    </submittedName>
</protein>
<reference evidence="4" key="1">
    <citation type="submission" date="2017-02" db="EMBL/GenBank/DDBJ databases">
        <authorList>
            <person name="Varghese N."/>
            <person name="Submissions S."/>
        </authorList>
    </citation>
    <scope>NUCLEOTIDE SEQUENCE [LARGE SCALE GENOMIC DNA]</scope>
    <source>
        <strain evidence="4">ATCC 27094</strain>
    </source>
</reference>
<dbReference type="OrthoDB" id="9783100at2"/>
<comment type="similarity">
    <text evidence="1 2">Belongs to the outer membrane factor (OMF) (TC 1.B.17) family.</text>
</comment>
<accession>A0A1T4NWH0</accession>
<dbReference type="Proteomes" id="UP000190092">
    <property type="component" value="Unassembled WGS sequence"/>
</dbReference>
<dbReference type="PANTHER" id="PTHR30203:SF25">
    <property type="entry name" value="OUTER MEMBRANE PROTEIN-RELATED"/>
    <property type="match status" value="1"/>
</dbReference>
<proteinExistence type="inferred from homology"/>
<dbReference type="GO" id="GO:0005886">
    <property type="term" value="C:plasma membrane"/>
    <property type="evidence" value="ECO:0007669"/>
    <property type="project" value="UniProtKB-SubCell"/>
</dbReference>
<keyword evidence="2" id="KW-1134">Transmembrane beta strand</keyword>
<evidence type="ECO:0000313" key="3">
    <source>
        <dbReference type="EMBL" id="SJZ83392.1"/>
    </source>
</evidence>
<dbReference type="Gene3D" id="1.20.1600.10">
    <property type="entry name" value="Outer membrane efflux proteins (OEP)"/>
    <property type="match status" value="1"/>
</dbReference>
<organism evidence="3 4">
    <name type="scientific">Enhydrobacter aerosaccus</name>
    <dbReference type="NCBI Taxonomy" id="225324"/>
    <lineage>
        <taxon>Bacteria</taxon>
        <taxon>Pseudomonadati</taxon>
        <taxon>Pseudomonadota</taxon>
        <taxon>Alphaproteobacteria</taxon>
        <taxon>Hyphomicrobiales</taxon>
        <taxon>Enhydrobacter</taxon>
    </lineage>
</organism>